<dbReference type="EMBL" id="JBHSCO010000007">
    <property type="protein sequence ID" value="MFC4393735.1"/>
    <property type="molecule type" value="Genomic_DNA"/>
</dbReference>
<organism evidence="2 3">
    <name type="scientific">Flavobacterium quisquiliarum</name>
    <dbReference type="NCBI Taxonomy" id="1834436"/>
    <lineage>
        <taxon>Bacteria</taxon>
        <taxon>Pseudomonadati</taxon>
        <taxon>Bacteroidota</taxon>
        <taxon>Flavobacteriia</taxon>
        <taxon>Flavobacteriales</taxon>
        <taxon>Flavobacteriaceae</taxon>
        <taxon>Flavobacterium</taxon>
    </lineage>
</organism>
<keyword evidence="2" id="KW-0328">Glycosyltransferase</keyword>
<dbReference type="Proteomes" id="UP001595719">
    <property type="component" value="Unassembled WGS sequence"/>
</dbReference>
<dbReference type="Gene3D" id="3.90.550.10">
    <property type="entry name" value="Spore Coat Polysaccharide Biosynthesis Protein SpsA, Chain A"/>
    <property type="match status" value="1"/>
</dbReference>
<feature type="domain" description="Glycosyltransferase 2-like" evidence="1">
    <location>
        <begin position="7"/>
        <end position="120"/>
    </location>
</feature>
<comment type="caution">
    <text evidence="2">The sequence shown here is derived from an EMBL/GenBank/DDBJ whole genome shotgun (WGS) entry which is preliminary data.</text>
</comment>
<evidence type="ECO:0000313" key="3">
    <source>
        <dbReference type="Proteomes" id="UP001595719"/>
    </source>
</evidence>
<name>A0ABV8WC48_9FLAO</name>
<evidence type="ECO:0000313" key="2">
    <source>
        <dbReference type="EMBL" id="MFC4393735.1"/>
    </source>
</evidence>
<protein>
    <submittedName>
        <fullName evidence="2">Glycosyltransferase</fullName>
        <ecNumber evidence="2">2.4.-.-</ecNumber>
    </submittedName>
</protein>
<dbReference type="Pfam" id="PF00535">
    <property type="entry name" value="Glycos_transf_2"/>
    <property type="match status" value="1"/>
</dbReference>
<proteinExistence type="predicted"/>
<dbReference type="SUPFAM" id="SSF53448">
    <property type="entry name" value="Nucleotide-diphospho-sugar transferases"/>
    <property type="match status" value="1"/>
</dbReference>
<evidence type="ECO:0000259" key="1">
    <source>
        <dbReference type="Pfam" id="PF00535"/>
    </source>
</evidence>
<dbReference type="PANTHER" id="PTHR22916:SF3">
    <property type="entry name" value="UDP-GLCNAC:BETAGAL BETA-1,3-N-ACETYLGLUCOSAMINYLTRANSFERASE-LIKE PROTEIN 1"/>
    <property type="match status" value="1"/>
</dbReference>
<dbReference type="InterPro" id="IPR029044">
    <property type="entry name" value="Nucleotide-diphossugar_trans"/>
</dbReference>
<keyword evidence="2" id="KW-0808">Transferase</keyword>
<dbReference type="RefSeq" id="WP_179002247.1">
    <property type="nucleotide sequence ID" value="NZ_JBHSCO010000007.1"/>
</dbReference>
<dbReference type="GO" id="GO:0016757">
    <property type="term" value="F:glycosyltransferase activity"/>
    <property type="evidence" value="ECO:0007669"/>
    <property type="project" value="UniProtKB-KW"/>
</dbReference>
<reference evidence="3" key="1">
    <citation type="journal article" date="2019" name="Int. J. Syst. Evol. Microbiol.">
        <title>The Global Catalogue of Microorganisms (GCM) 10K type strain sequencing project: providing services to taxonomists for standard genome sequencing and annotation.</title>
        <authorList>
            <consortium name="The Broad Institute Genomics Platform"/>
            <consortium name="The Broad Institute Genome Sequencing Center for Infectious Disease"/>
            <person name="Wu L."/>
            <person name="Ma J."/>
        </authorList>
    </citation>
    <scope>NUCLEOTIDE SEQUENCE [LARGE SCALE GENOMIC DNA]</scope>
    <source>
        <strain evidence="3">CGMCC 1.15345</strain>
    </source>
</reference>
<keyword evidence="3" id="KW-1185">Reference proteome</keyword>
<gene>
    <name evidence="2" type="ORF">ACFOY0_22265</name>
</gene>
<accession>A0ABV8WC48</accession>
<dbReference type="PANTHER" id="PTHR22916">
    <property type="entry name" value="GLYCOSYLTRANSFERASE"/>
    <property type="match status" value="1"/>
</dbReference>
<dbReference type="EC" id="2.4.-.-" evidence="2"/>
<sequence>MNDIIVSVVVITYNSADYVLETLESIKKQTYKNIELIITDDKSKDNTIEICNKWLDENSKEFINSRIIITANNSGIPANCNRGIHAAKGQWIKIIAGDDILLPDAIKNYVQFAEQNKECEIIHAKVVRMVHKGEEIEKISAEKCPKTLHQQMSSKTQFKLLRFSTMVLAPSVFMKKILLENLDYLDESIKLCEDWPFWLKLTLNGKKFYFLNKETVLYRIHEKSVYSGNENKFFINPFYTVQKSIYEKYIRENINFCEKIIFDSHYQLMDYFFKFNEKPSNSSVKIIYNILRMPYRIYSKIIFMTYNKIIC</sequence>
<dbReference type="InterPro" id="IPR001173">
    <property type="entry name" value="Glyco_trans_2-like"/>
</dbReference>